<feature type="transmembrane region" description="Helical" evidence="2">
    <location>
        <begin position="39"/>
        <end position="63"/>
    </location>
</feature>
<comment type="caution">
    <text evidence="5">The sequence shown here is derived from an EMBL/GenBank/DDBJ whole genome shotgun (WGS) entry which is preliminary data.</text>
</comment>
<evidence type="ECO:0000256" key="2">
    <source>
        <dbReference type="SAM" id="Phobius"/>
    </source>
</evidence>
<feature type="compositionally biased region" description="Acidic residues" evidence="1">
    <location>
        <begin position="439"/>
        <end position="472"/>
    </location>
</feature>
<sequence length="581" mass="62458">MKRLAFSAKWLKFLTWPGLACATAGLVAGSLSGWQLLPTALMIFGIGLLLLGLSFTGQTAGAFWQQRSTQSGTNAVVATIAVLVILGLVNFLAVQNAVRYDLTETQLFTLAPATQQVVQTLEAPVRVVIFDSVQNPQDVQLLESYREESDNFDFEYVDPFANPRLAEAFGATQAGMVFLEVGDDRRFLQTIGTTVDAQALGTAQPLSEQDLTNALAQLNSDRTLTVYFMQGHDEPPIDGSEPGFAEAVQSLTDQNYQVEPLNLVETQTVPSDANVVVVAGPVQDFFPAEVAALEAYLTRGGGVLLLLDPRADAGLNPLLDDWGVILDDRLVLDTSGAGQFVGLGPAAPIVTTYGDHPITQDFGDGRSFYPLARPVESRELPDTDTAPLLLTNPQSRAEAITDEGDLTFDPNAPPEGPYVLGVALSREADPDAPLPAIDDANDATDEIGDDDDVETDIEEESVDATDEDEITDETAPTESETIDATEATENLPDESRLVVIGNSTFALDGSFNQQLNGDVFLNSVNWLSQEADATLSIRPRTMTDRRLAITGQQAWGLGIFSLVVLPLTGIALAILMALRRR</sequence>
<dbReference type="PANTHER" id="PTHR12969:SF7">
    <property type="entry name" value="INTRAFLAGELLAR TRANSPORT PROTEIN 52 HOMOLOG"/>
    <property type="match status" value="1"/>
</dbReference>
<proteinExistence type="predicted"/>
<evidence type="ECO:0000313" key="5">
    <source>
        <dbReference type="EMBL" id="NEV68901.1"/>
    </source>
</evidence>
<feature type="domain" description="ABC-type uncharacterised transport system" evidence="3">
    <location>
        <begin position="225"/>
        <end position="435"/>
    </location>
</feature>
<feature type="transmembrane region" description="Helical" evidence="2">
    <location>
        <begin position="554"/>
        <end position="578"/>
    </location>
</feature>
<protein>
    <submittedName>
        <fullName evidence="5">ABC transporter</fullName>
    </submittedName>
</protein>
<reference evidence="5" key="3">
    <citation type="submission" date="2020-02" db="EMBL/GenBank/DDBJ databases">
        <authorList>
            <person name="Sarangi A.N."/>
            <person name="Ghosh S."/>
            <person name="Mukherjee M."/>
            <person name="Tripathy S."/>
        </authorList>
    </citation>
    <scope>NUCLEOTIDE SEQUENCE</scope>
    <source>
        <strain evidence="5">BDU141951</strain>
    </source>
</reference>
<keyword evidence="2" id="KW-1133">Transmembrane helix</keyword>
<keyword evidence="2" id="KW-0472">Membrane</keyword>
<dbReference type="SUPFAM" id="SSF52317">
    <property type="entry name" value="Class I glutamine amidotransferase-like"/>
    <property type="match status" value="1"/>
</dbReference>
<feature type="transmembrane region" description="Helical" evidence="2">
    <location>
        <begin position="75"/>
        <end position="94"/>
    </location>
</feature>
<keyword evidence="2" id="KW-0812">Transmembrane</keyword>
<evidence type="ECO:0000259" key="4">
    <source>
        <dbReference type="Pfam" id="PF23357"/>
    </source>
</evidence>
<dbReference type="EMBL" id="JTHE02000003">
    <property type="protein sequence ID" value="NEV68901.1"/>
    <property type="molecule type" value="Genomic_DNA"/>
</dbReference>
<dbReference type="InterPro" id="IPR039975">
    <property type="entry name" value="IFT52"/>
</dbReference>
<gene>
    <name evidence="5" type="ORF">QQ91_017525</name>
</gene>
<feature type="domain" description="DUF7088" evidence="4">
    <location>
        <begin position="104"/>
        <end position="172"/>
    </location>
</feature>
<dbReference type="InterPro" id="IPR019196">
    <property type="entry name" value="ABC_transp_unknown"/>
</dbReference>
<organism evidence="5">
    <name type="scientific">Lyngbya confervoides BDU141951</name>
    <dbReference type="NCBI Taxonomy" id="1574623"/>
    <lineage>
        <taxon>Bacteria</taxon>
        <taxon>Bacillati</taxon>
        <taxon>Cyanobacteriota</taxon>
        <taxon>Cyanophyceae</taxon>
        <taxon>Oscillatoriophycideae</taxon>
        <taxon>Oscillatoriales</taxon>
        <taxon>Microcoleaceae</taxon>
        <taxon>Lyngbya</taxon>
    </lineage>
</organism>
<evidence type="ECO:0000256" key="1">
    <source>
        <dbReference type="SAM" id="MobiDB-lite"/>
    </source>
</evidence>
<dbReference type="Pfam" id="PF23357">
    <property type="entry name" value="DUF7088"/>
    <property type="match status" value="1"/>
</dbReference>
<dbReference type="PANTHER" id="PTHR12969">
    <property type="entry name" value="NGD5/OSM-6/IFT52"/>
    <property type="match status" value="1"/>
</dbReference>
<dbReference type="AlphaFoldDB" id="A0A0C1US16"/>
<evidence type="ECO:0000259" key="3">
    <source>
        <dbReference type="Pfam" id="PF09822"/>
    </source>
</evidence>
<name>A0A0C1US16_9CYAN</name>
<feature type="region of interest" description="Disordered" evidence="1">
    <location>
        <begin position="429"/>
        <end position="485"/>
    </location>
</feature>
<reference evidence="5" key="1">
    <citation type="submission" date="2014-11" db="EMBL/GenBank/DDBJ databases">
        <authorList>
            <person name="Malar M.C."/>
            <person name="Sen D."/>
            <person name="Tripathy S."/>
        </authorList>
    </citation>
    <scope>NUCLEOTIDE SEQUENCE</scope>
    <source>
        <strain evidence="5">BDU141951</strain>
    </source>
</reference>
<dbReference type="InterPro" id="IPR055396">
    <property type="entry name" value="DUF7088"/>
</dbReference>
<reference evidence="5" key="2">
    <citation type="journal article" date="2015" name="Genome Announc.">
        <title>Draft Genome Sequence of Filamentous Marine Cyanobacterium Lyngbya confervoides Strain BDU141951.</title>
        <authorList>
            <person name="Chandrababunaidu M.M."/>
            <person name="Sen D."/>
            <person name="Tripathy S."/>
        </authorList>
    </citation>
    <scope>NUCLEOTIDE SEQUENCE</scope>
    <source>
        <strain evidence="5">BDU141951</strain>
    </source>
</reference>
<dbReference type="InterPro" id="IPR029062">
    <property type="entry name" value="Class_I_gatase-like"/>
</dbReference>
<accession>A0A0C1US16</accession>
<dbReference type="Pfam" id="PF09822">
    <property type="entry name" value="ABC_transp_aux"/>
    <property type="match status" value="1"/>
</dbReference>